<keyword evidence="1" id="KW-1133">Transmembrane helix</keyword>
<dbReference type="PANTHER" id="PTHR40089">
    <property type="entry name" value="ETHANOLAMINE UTILIZATION PROTEIN EUTH"/>
    <property type="match status" value="1"/>
</dbReference>
<dbReference type="GO" id="GO:0005886">
    <property type="term" value="C:plasma membrane"/>
    <property type="evidence" value="ECO:0007669"/>
    <property type="project" value="TreeGrafter"/>
</dbReference>
<keyword evidence="3" id="KW-1185">Reference proteome</keyword>
<name>A0A1B2I9P9_9BACT</name>
<keyword evidence="1" id="KW-0812">Transmembrane</keyword>
<reference evidence="2" key="1">
    <citation type="submission" date="2016-08" db="EMBL/GenBank/DDBJ databases">
        <title>Complete genome of Cloacibacillus porcorum.</title>
        <authorList>
            <person name="Looft T."/>
            <person name="Bayles D.O."/>
            <person name="Alt D.P."/>
        </authorList>
    </citation>
    <scope>NUCLEOTIDE SEQUENCE [LARGE SCALE GENOMIC DNA]</scope>
    <source>
        <strain evidence="2">CL-84</strain>
    </source>
</reference>
<feature type="transmembrane region" description="Helical" evidence="1">
    <location>
        <begin position="330"/>
        <end position="353"/>
    </location>
</feature>
<dbReference type="GeneID" id="83059029"/>
<evidence type="ECO:0000313" key="3">
    <source>
        <dbReference type="Proteomes" id="UP000093044"/>
    </source>
</evidence>
<evidence type="ECO:0008006" key="4">
    <source>
        <dbReference type="Google" id="ProtNLM"/>
    </source>
</evidence>
<dbReference type="AlphaFoldDB" id="A0A1B2I9P9"/>
<dbReference type="STRING" id="1197717.BED41_14365"/>
<dbReference type="Proteomes" id="UP000093044">
    <property type="component" value="Chromosome"/>
</dbReference>
<feature type="transmembrane region" description="Helical" evidence="1">
    <location>
        <begin position="195"/>
        <end position="214"/>
    </location>
</feature>
<dbReference type="EMBL" id="CP016757">
    <property type="protein sequence ID" value="ANZ46709.1"/>
    <property type="molecule type" value="Genomic_DNA"/>
</dbReference>
<accession>A0A1B2I9P9</accession>
<dbReference type="RefSeq" id="WP_066749349.1">
    <property type="nucleotide sequence ID" value="NZ_CP016757.1"/>
</dbReference>
<feature type="transmembrane region" description="Helical" evidence="1">
    <location>
        <begin position="167"/>
        <end position="188"/>
    </location>
</feature>
<organism evidence="2 3">
    <name type="scientific">Cloacibacillus porcorum</name>
    <dbReference type="NCBI Taxonomy" id="1197717"/>
    <lineage>
        <taxon>Bacteria</taxon>
        <taxon>Thermotogati</taxon>
        <taxon>Synergistota</taxon>
        <taxon>Synergistia</taxon>
        <taxon>Synergistales</taxon>
        <taxon>Synergistaceae</taxon>
        <taxon>Cloacibacillus</taxon>
    </lineage>
</organism>
<dbReference type="KEGG" id="cpor:BED41_14365"/>
<feature type="transmembrane region" description="Helical" evidence="1">
    <location>
        <begin position="106"/>
        <end position="127"/>
    </location>
</feature>
<gene>
    <name evidence="2" type="ORF">BED41_14365</name>
</gene>
<feature type="transmembrane region" description="Helical" evidence="1">
    <location>
        <begin position="139"/>
        <end position="161"/>
    </location>
</feature>
<feature type="transmembrane region" description="Helical" evidence="1">
    <location>
        <begin position="234"/>
        <end position="255"/>
    </location>
</feature>
<evidence type="ECO:0000313" key="2">
    <source>
        <dbReference type="EMBL" id="ANZ46709.1"/>
    </source>
</evidence>
<dbReference type="Pfam" id="PF04346">
    <property type="entry name" value="EutH"/>
    <property type="match status" value="1"/>
</dbReference>
<sequence>MDINTVVMSLVAVFICLACADKIAGGRFGLGGLIDEGFYTLGPLAMIMIGMITISPVVARILCPLVSPALLSIGADPSLFVAAILPSDSGGAPLALDICLLREAGLFNGLIVASMMGASLGIIPLVLSATDGERQKYVILGLLIGFMAIPPAALISGLAAGLDKKMLLHNLLPVTALSAAIAAALVYAQSCTIKVVICLGRAVLFVAVLGFAASTVRALTGLELIAGMAPIEEAFVILGQIGIVLAGIFPLLHLVKRIFRRQLALLSIMMRVDELAMIGVVTTVANFFPVIPMLNKMTKRGVVVNMAFAVPAAYAIGDHLGFTAGFERSFVFPLVIGKLCGGLLAIIAASLYCRYLGLKE</sequence>
<dbReference type="GO" id="GO:0034228">
    <property type="term" value="F:ethanolamine transmembrane transporter activity"/>
    <property type="evidence" value="ECO:0007669"/>
    <property type="project" value="InterPro"/>
</dbReference>
<keyword evidence="1" id="KW-0472">Membrane</keyword>
<proteinExistence type="predicted"/>
<dbReference type="PANTHER" id="PTHR40089:SF1">
    <property type="entry name" value="ETHANOLAMINE PERMEASE EUTH-RELATED"/>
    <property type="match status" value="1"/>
</dbReference>
<protein>
    <recommendedName>
        <fullName evidence="4">Ethanolamine utilization protein EutH</fullName>
    </recommendedName>
</protein>
<evidence type="ECO:0000256" key="1">
    <source>
        <dbReference type="SAM" id="Phobius"/>
    </source>
</evidence>
<dbReference type="InterPro" id="IPR007441">
    <property type="entry name" value="EutH"/>
</dbReference>
<feature type="transmembrane region" description="Helical" evidence="1">
    <location>
        <begin position="69"/>
        <end position="86"/>
    </location>
</feature>
<feature type="transmembrane region" description="Helical" evidence="1">
    <location>
        <begin position="275"/>
        <end position="294"/>
    </location>
</feature>
<feature type="transmembrane region" description="Helical" evidence="1">
    <location>
        <begin position="44"/>
        <end position="62"/>
    </location>
</feature>